<dbReference type="InterPro" id="IPR013520">
    <property type="entry name" value="Ribonucl_H"/>
</dbReference>
<evidence type="ECO:0000256" key="1">
    <source>
        <dbReference type="ARBA" id="ARBA00022839"/>
    </source>
</evidence>
<keyword evidence="4" id="KW-1185">Reference proteome</keyword>
<reference evidence="3 4" key="1">
    <citation type="submission" date="2014-12" db="EMBL/GenBank/DDBJ databases">
        <title>Draft genome sequence of Paenibacillus kamchatkensis strain B-2647.</title>
        <authorList>
            <person name="Karlyshev A.V."/>
            <person name="Kudryashova E.B."/>
        </authorList>
    </citation>
    <scope>NUCLEOTIDE SEQUENCE [LARGE SCALE GENOMIC DNA]</scope>
    <source>
        <strain evidence="3 4">VKM B-2647</strain>
    </source>
</reference>
<keyword evidence="1" id="KW-0378">Hydrolase</keyword>
<keyword evidence="1" id="KW-0269">Exonuclease</keyword>
<dbReference type="PANTHER" id="PTHR30231">
    <property type="entry name" value="DNA POLYMERASE III SUBUNIT EPSILON"/>
    <property type="match status" value="1"/>
</dbReference>
<dbReference type="PANTHER" id="PTHR30231:SF41">
    <property type="entry name" value="DNA POLYMERASE III SUBUNIT EPSILON"/>
    <property type="match status" value="1"/>
</dbReference>
<evidence type="ECO:0000259" key="2">
    <source>
        <dbReference type="SMART" id="SM00479"/>
    </source>
</evidence>
<dbReference type="Pfam" id="PF00929">
    <property type="entry name" value="RNase_T"/>
    <property type="match status" value="1"/>
</dbReference>
<dbReference type="Proteomes" id="UP000031967">
    <property type="component" value="Unassembled WGS sequence"/>
</dbReference>
<name>A0ABR5AC43_9BACL</name>
<dbReference type="RefSeq" id="WP_041050878.1">
    <property type="nucleotide sequence ID" value="NZ_JXAK01000057.1"/>
</dbReference>
<dbReference type="InterPro" id="IPR012337">
    <property type="entry name" value="RNaseH-like_sf"/>
</dbReference>
<gene>
    <name evidence="3" type="ORF">SD70_25475</name>
</gene>
<dbReference type="NCBIfam" id="NF005836">
    <property type="entry name" value="PRK07740.1"/>
    <property type="match status" value="1"/>
</dbReference>
<dbReference type="EMBL" id="JXAK01000057">
    <property type="protein sequence ID" value="KIL38567.1"/>
    <property type="molecule type" value="Genomic_DNA"/>
</dbReference>
<protein>
    <submittedName>
        <fullName evidence="3">DNA polymerase III subunit epsilon</fullName>
    </submittedName>
</protein>
<proteinExistence type="predicted"/>
<feature type="domain" description="Exonuclease" evidence="2">
    <location>
        <begin position="59"/>
        <end position="228"/>
    </location>
</feature>
<organism evidence="3 4">
    <name type="scientific">Gordoniibacillus kamchatkensis</name>
    <dbReference type="NCBI Taxonomy" id="1590651"/>
    <lineage>
        <taxon>Bacteria</taxon>
        <taxon>Bacillati</taxon>
        <taxon>Bacillota</taxon>
        <taxon>Bacilli</taxon>
        <taxon>Bacillales</taxon>
        <taxon>Paenibacillaceae</taxon>
        <taxon>Gordoniibacillus</taxon>
    </lineage>
</organism>
<comment type="caution">
    <text evidence="3">The sequence shown here is derived from an EMBL/GenBank/DDBJ whole genome shotgun (WGS) entry which is preliminary data.</text>
</comment>
<dbReference type="CDD" id="cd06127">
    <property type="entry name" value="DEDDh"/>
    <property type="match status" value="1"/>
</dbReference>
<sequence length="245" mass="27725">MKPMHPAGRMWRLYKMGGITPALTSMFDPQSAQQMAFIRQMMKEQRKEALHDIPLQDMEAVVFDLETTGFAPYNGDEIISFGGVATVGGEMAPESTFYSLVNPKRDIPPHISELTGITNGQAGGAPELMDVLQRFLSFVQQKALIAHGAAHDKGFLNAALWKTSRVSLNHRVLDTMMIAKWLLPRRRHYDLDTLLHEFGIPVTQRHHALEDALMTARLWTELMAEIKARHIDTLGDLYEQLSRHH</sequence>
<dbReference type="NCBIfam" id="TIGR00573">
    <property type="entry name" value="dnaq"/>
    <property type="match status" value="1"/>
</dbReference>
<dbReference type="Gene3D" id="3.30.420.10">
    <property type="entry name" value="Ribonuclease H-like superfamily/Ribonuclease H"/>
    <property type="match status" value="1"/>
</dbReference>
<evidence type="ECO:0000313" key="3">
    <source>
        <dbReference type="EMBL" id="KIL38567.1"/>
    </source>
</evidence>
<accession>A0ABR5AC43</accession>
<dbReference type="InterPro" id="IPR006054">
    <property type="entry name" value="DnaQ"/>
</dbReference>
<keyword evidence="1" id="KW-0540">Nuclease</keyword>
<dbReference type="SUPFAM" id="SSF53098">
    <property type="entry name" value="Ribonuclease H-like"/>
    <property type="match status" value="1"/>
</dbReference>
<dbReference type="InterPro" id="IPR036397">
    <property type="entry name" value="RNaseH_sf"/>
</dbReference>
<evidence type="ECO:0000313" key="4">
    <source>
        <dbReference type="Proteomes" id="UP000031967"/>
    </source>
</evidence>
<dbReference type="SMART" id="SM00479">
    <property type="entry name" value="EXOIII"/>
    <property type="match status" value="1"/>
</dbReference>